<feature type="transmembrane region" description="Helical" evidence="1">
    <location>
        <begin position="227"/>
        <end position="246"/>
    </location>
</feature>
<name>A0A1W9ZHL4_MYCAN</name>
<organism evidence="2 3">
    <name type="scientific">Mycobacterium angelicum</name>
    <dbReference type="NCBI Taxonomy" id="470074"/>
    <lineage>
        <taxon>Bacteria</taxon>
        <taxon>Bacillati</taxon>
        <taxon>Actinomycetota</taxon>
        <taxon>Actinomycetes</taxon>
        <taxon>Mycobacteriales</taxon>
        <taxon>Mycobacteriaceae</taxon>
        <taxon>Mycobacterium</taxon>
    </lineage>
</organism>
<keyword evidence="1" id="KW-0812">Transmembrane</keyword>
<dbReference type="AlphaFoldDB" id="A0A1W9ZHL4"/>
<feature type="transmembrane region" description="Helical" evidence="1">
    <location>
        <begin position="352"/>
        <end position="374"/>
    </location>
</feature>
<feature type="transmembrane region" description="Helical" evidence="1">
    <location>
        <begin position="410"/>
        <end position="429"/>
    </location>
</feature>
<dbReference type="Proteomes" id="UP000192284">
    <property type="component" value="Unassembled WGS sequence"/>
</dbReference>
<feature type="transmembrane region" description="Helical" evidence="1">
    <location>
        <begin position="33"/>
        <end position="51"/>
    </location>
</feature>
<feature type="transmembrane region" description="Helical" evidence="1">
    <location>
        <begin position="134"/>
        <end position="151"/>
    </location>
</feature>
<feature type="transmembrane region" description="Helical" evidence="1">
    <location>
        <begin position="182"/>
        <end position="198"/>
    </location>
</feature>
<evidence type="ECO:0000256" key="1">
    <source>
        <dbReference type="SAM" id="Phobius"/>
    </source>
</evidence>
<comment type="caution">
    <text evidence="2">The sequence shown here is derived from an EMBL/GenBank/DDBJ whole genome shotgun (WGS) entry which is preliminary data.</text>
</comment>
<feature type="transmembrane region" description="Helical" evidence="1">
    <location>
        <begin position="289"/>
        <end position="308"/>
    </location>
</feature>
<proteinExistence type="predicted"/>
<evidence type="ECO:0000313" key="2">
    <source>
        <dbReference type="EMBL" id="ORA15459.1"/>
    </source>
</evidence>
<evidence type="ECO:0000313" key="3">
    <source>
        <dbReference type="Proteomes" id="UP000192284"/>
    </source>
</evidence>
<gene>
    <name evidence="2" type="ORF">BST12_21965</name>
</gene>
<feature type="transmembrane region" description="Helical" evidence="1">
    <location>
        <begin position="436"/>
        <end position="454"/>
    </location>
</feature>
<accession>A0A1W9ZHL4</accession>
<keyword evidence="1" id="KW-0472">Membrane</keyword>
<dbReference type="RefSeq" id="WP_083115347.1">
    <property type="nucleotide sequence ID" value="NZ_MVHE01000050.1"/>
</dbReference>
<feature type="transmembrane region" description="Helical" evidence="1">
    <location>
        <begin position="204"/>
        <end position="220"/>
    </location>
</feature>
<feature type="transmembrane region" description="Helical" evidence="1">
    <location>
        <begin position="320"/>
        <end position="340"/>
    </location>
</feature>
<keyword evidence="1" id="KW-1133">Transmembrane helix</keyword>
<protein>
    <recommendedName>
        <fullName evidence="4">Glycosyltransferase RgtA/B/C/D-like domain-containing protein</fullName>
    </recommendedName>
</protein>
<dbReference type="EMBL" id="MVHE01000050">
    <property type="protein sequence ID" value="ORA15459.1"/>
    <property type="molecule type" value="Genomic_DNA"/>
</dbReference>
<sequence length="625" mass="70730">MSTVKGYGSVADQSEPAQTLSQRFRPVFDRSNLWQNLAFIFCVLFGLALIANTEPADDGVWYWYSYFLDSGKRLYADMHLALQPLYVLETSAFMAVLGKGWLVSKIPAVLHLIAYCLALLLLVRQSNMSDARKGIMLACAFFISIANEAYVFNDYHVVADSFVLYSLLVLLSLRKSESVRRTLILVGILGVLSGLTLTTRLNDGGALFAGVFLAIVCLAPSKKLWSLLLFSVTTALTLVLVVFLTGDSLYDYAMNSIFKAAGIKGSGGTLFAQPLLLPWNTIVWLTDGVPIWVAFHAVFAAVIMAFLVFPLIRKRGWWEFALAILGLVMFVVQIHTMGLFVDNSSSKSVAGLMVLLAYAAGIWVLARFIFWLFYRDRATGWDRREILLLIPLGQMASGSLSSGGTHYSNILGAVGVLIVVLAICSPFRIKAQRPRDVMVALAVLLVLCTVVNRFKEPYHWHTYREEAMFSNRVWYQHPEYGPMIIHRDLLQMIQPLCQTMRERGTEDELLSIPFPGGNFFCSIPPWHGYVQTFFDTTSRETIQGLMDELQSSPPKWILYQRQLTTLRLHEKVYNQGNPLQQRYLDQLIQQKLDEGKWHVAYTSDYGSREQWGELWDNKWILIQTR</sequence>
<feature type="transmembrane region" description="Helical" evidence="1">
    <location>
        <begin position="101"/>
        <end position="122"/>
    </location>
</feature>
<reference evidence="2 3" key="1">
    <citation type="submission" date="2017-02" db="EMBL/GenBank/DDBJ databases">
        <title>The new phylogeny of genus Mycobacterium.</title>
        <authorList>
            <person name="Tortoli E."/>
            <person name="Trovato A."/>
            <person name="Cirillo D.M."/>
        </authorList>
    </citation>
    <scope>NUCLEOTIDE SEQUENCE [LARGE SCALE GENOMIC DNA]</scope>
    <source>
        <strain evidence="2 3">DSM 45057</strain>
    </source>
</reference>
<keyword evidence="3" id="KW-1185">Reference proteome</keyword>
<feature type="transmembrane region" description="Helical" evidence="1">
    <location>
        <begin position="157"/>
        <end position="173"/>
    </location>
</feature>
<evidence type="ECO:0008006" key="4">
    <source>
        <dbReference type="Google" id="ProtNLM"/>
    </source>
</evidence>